<dbReference type="InterPro" id="IPR036397">
    <property type="entry name" value="RNaseH_sf"/>
</dbReference>
<dbReference type="SUPFAM" id="SSF53098">
    <property type="entry name" value="Ribonuclease H-like"/>
    <property type="match status" value="1"/>
</dbReference>
<evidence type="ECO:0000259" key="5">
    <source>
        <dbReference type="PROSITE" id="PS50994"/>
    </source>
</evidence>
<reference evidence="7" key="1">
    <citation type="journal article" date="2019" name="Plant Biotechnol. J.">
        <title>Genome sequencing of the Australian wild diploid species Gossypium australe highlights disease resistance and delayed gland morphogenesis.</title>
        <authorList>
            <person name="Cai Y."/>
            <person name="Cai X."/>
            <person name="Wang Q."/>
            <person name="Wang P."/>
            <person name="Zhang Y."/>
            <person name="Cai C."/>
            <person name="Xu Y."/>
            <person name="Wang K."/>
            <person name="Zhou Z."/>
            <person name="Wang C."/>
            <person name="Geng S."/>
            <person name="Li B."/>
            <person name="Dong Q."/>
            <person name="Hou Y."/>
            <person name="Wang H."/>
            <person name="Ai P."/>
            <person name="Liu Z."/>
            <person name="Yi F."/>
            <person name="Sun M."/>
            <person name="An G."/>
            <person name="Cheng J."/>
            <person name="Zhang Y."/>
            <person name="Shi Q."/>
            <person name="Xie Y."/>
            <person name="Shi X."/>
            <person name="Chang Y."/>
            <person name="Huang F."/>
            <person name="Chen Y."/>
            <person name="Hong S."/>
            <person name="Mi L."/>
            <person name="Sun Q."/>
            <person name="Zhang L."/>
            <person name="Zhou B."/>
            <person name="Peng R."/>
            <person name="Zhang X."/>
            <person name="Liu F."/>
        </authorList>
    </citation>
    <scope>NUCLEOTIDE SEQUENCE [LARGE SCALE GENOMIC DNA]</scope>
    <source>
        <strain evidence="7">cv. PA1801</strain>
    </source>
</reference>
<dbReference type="GO" id="GO:0008270">
    <property type="term" value="F:zinc ion binding"/>
    <property type="evidence" value="ECO:0007669"/>
    <property type="project" value="UniProtKB-KW"/>
</dbReference>
<feature type="region of interest" description="Disordered" evidence="3">
    <location>
        <begin position="138"/>
        <end position="217"/>
    </location>
</feature>
<dbReference type="FunFam" id="3.30.70.270:FF:000020">
    <property type="entry name" value="Transposon Tf2-6 polyprotein-like Protein"/>
    <property type="match status" value="1"/>
</dbReference>
<feature type="domain" description="Integrase catalytic" evidence="5">
    <location>
        <begin position="797"/>
        <end position="960"/>
    </location>
</feature>
<dbReference type="InterPro" id="IPR012337">
    <property type="entry name" value="RNaseH-like_sf"/>
</dbReference>
<dbReference type="Gene3D" id="3.10.10.10">
    <property type="entry name" value="HIV Type 1 Reverse Transcriptase, subunit A, domain 1"/>
    <property type="match status" value="1"/>
</dbReference>
<dbReference type="GO" id="GO:0003676">
    <property type="term" value="F:nucleic acid binding"/>
    <property type="evidence" value="ECO:0007669"/>
    <property type="project" value="InterPro"/>
</dbReference>
<dbReference type="Pfam" id="PF24626">
    <property type="entry name" value="SH3_Tf2-1"/>
    <property type="match status" value="1"/>
</dbReference>
<feature type="compositionally biased region" description="Polar residues" evidence="3">
    <location>
        <begin position="270"/>
        <end position="285"/>
    </location>
</feature>
<name>A0A5B6VM62_9ROSI</name>
<dbReference type="InterPro" id="IPR001584">
    <property type="entry name" value="Integrase_cat-core"/>
</dbReference>
<feature type="compositionally biased region" description="Basic and acidic residues" evidence="3">
    <location>
        <begin position="138"/>
        <end position="149"/>
    </location>
</feature>
<dbReference type="PROSITE" id="PS50994">
    <property type="entry name" value="INTEGRASE"/>
    <property type="match status" value="1"/>
</dbReference>
<keyword evidence="2" id="KW-0479">Metal-binding</keyword>
<dbReference type="EMBL" id="SMMG02000006">
    <property type="protein sequence ID" value="KAA3470147.1"/>
    <property type="molecule type" value="Genomic_DNA"/>
</dbReference>
<evidence type="ECO:0000256" key="1">
    <source>
        <dbReference type="ARBA" id="ARBA00023268"/>
    </source>
</evidence>
<dbReference type="InterPro" id="IPR043128">
    <property type="entry name" value="Rev_trsase/Diguanyl_cyclase"/>
</dbReference>
<dbReference type="InterPro" id="IPR000477">
    <property type="entry name" value="RT_dom"/>
</dbReference>
<organism evidence="6 7">
    <name type="scientific">Gossypium australe</name>
    <dbReference type="NCBI Taxonomy" id="47621"/>
    <lineage>
        <taxon>Eukaryota</taxon>
        <taxon>Viridiplantae</taxon>
        <taxon>Streptophyta</taxon>
        <taxon>Embryophyta</taxon>
        <taxon>Tracheophyta</taxon>
        <taxon>Spermatophyta</taxon>
        <taxon>Magnoliopsida</taxon>
        <taxon>eudicotyledons</taxon>
        <taxon>Gunneridae</taxon>
        <taxon>Pentapetalae</taxon>
        <taxon>rosids</taxon>
        <taxon>malvids</taxon>
        <taxon>Malvales</taxon>
        <taxon>Malvaceae</taxon>
        <taxon>Malvoideae</taxon>
        <taxon>Gossypium</taxon>
    </lineage>
</organism>
<keyword evidence="2" id="KW-0863">Zinc-finger</keyword>
<dbReference type="Pfam" id="PF08284">
    <property type="entry name" value="RVP_2"/>
    <property type="match status" value="1"/>
</dbReference>
<keyword evidence="2" id="KW-0862">Zinc</keyword>
<proteinExistence type="predicted"/>
<dbReference type="CDD" id="cd01647">
    <property type="entry name" value="RT_LTR"/>
    <property type="match status" value="1"/>
</dbReference>
<keyword evidence="6" id="KW-0548">Nucleotidyltransferase</keyword>
<keyword evidence="6" id="KW-0808">Transferase</keyword>
<dbReference type="GO" id="GO:0015074">
    <property type="term" value="P:DNA integration"/>
    <property type="evidence" value="ECO:0007669"/>
    <property type="project" value="InterPro"/>
</dbReference>
<evidence type="ECO:0000313" key="7">
    <source>
        <dbReference type="Proteomes" id="UP000325315"/>
    </source>
</evidence>
<dbReference type="SUPFAM" id="SSF56672">
    <property type="entry name" value="DNA/RNA polymerases"/>
    <property type="match status" value="1"/>
</dbReference>
<keyword evidence="6" id="KW-0695">RNA-directed DNA polymerase</keyword>
<accession>A0A5B6VM62</accession>
<evidence type="ECO:0000256" key="2">
    <source>
        <dbReference type="PROSITE-ProRule" id="PRU00047"/>
    </source>
</evidence>
<dbReference type="Gene3D" id="3.30.70.270">
    <property type="match status" value="2"/>
</dbReference>
<dbReference type="AlphaFoldDB" id="A0A5B6VM62"/>
<dbReference type="InterPro" id="IPR050951">
    <property type="entry name" value="Retrovirus_Pol_polyprotein"/>
</dbReference>
<feature type="region of interest" description="Disordered" evidence="3">
    <location>
        <begin position="257"/>
        <end position="289"/>
    </location>
</feature>
<dbReference type="OrthoDB" id="1738613at2759"/>
<dbReference type="PANTHER" id="PTHR37984">
    <property type="entry name" value="PROTEIN CBG26694"/>
    <property type="match status" value="1"/>
</dbReference>
<dbReference type="SMART" id="SM00343">
    <property type="entry name" value="ZnF_C2HC"/>
    <property type="match status" value="1"/>
</dbReference>
<dbReference type="Pfam" id="PF00098">
    <property type="entry name" value="zf-CCHC"/>
    <property type="match status" value="1"/>
</dbReference>
<dbReference type="Gene3D" id="4.10.60.10">
    <property type="entry name" value="Zinc finger, CCHC-type"/>
    <property type="match status" value="1"/>
</dbReference>
<dbReference type="GO" id="GO:0003964">
    <property type="term" value="F:RNA-directed DNA polymerase activity"/>
    <property type="evidence" value="ECO:0007669"/>
    <property type="project" value="UniProtKB-KW"/>
</dbReference>
<dbReference type="Pfam" id="PF00078">
    <property type="entry name" value="RVT_1"/>
    <property type="match status" value="1"/>
</dbReference>
<evidence type="ECO:0000259" key="4">
    <source>
        <dbReference type="PROSITE" id="PS50158"/>
    </source>
</evidence>
<keyword evidence="7" id="KW-1185">Reference proteome</keyword>
<evidence type="ECO:0000256" key="3">
    <source>
        <dbReference type="SAM" id="MobiDB-lite"/>
    </source>
</evidence>
<comment type="caution">
    <text evidence="6">The sequence shown here is derived from an EMBL/GenBank/DDBJ whole genome shotgun (WGS) entry which is preliminary data.</text>
</comment>
<dbReference type="InterPro" id="IPR001878">
    <property type="entry name" value="Znf_CCHC"/>
</dbReference>
<dbReference type="Gene3D" id="3.30.420.10">
    <property type="entry name" value="Ribonuclease H-like superfamily/Ribonuclease H"/>
    <property type="match status" value="1"/>
</dbReference>
<feature type="compositionally biased region" description="Polar residues" evidence="3">
    <location>
        <begin position="195"/>
        <end position="206"/>
    </location>
</feature>
<dbReference type="PROSITE" id="PS50158">
    <property type="entry name" value="ZF_CCHC"/>
    <property type="match status" value="1"/>
</dbReference>
<dbReference type="Pfam" id="PF17919">
    <property type="entry name" value="RT_RNaseH_2"/>
    <property type="match status" value="1"/>
</dbReference>
<dbReference type="Proteomes" id="UP000325315">
    <property type="component" value="Unassembled WGS sequence"/>
</dbReference>
<dbReference type="InterPro" id="IPR043502">
    <property type="entry name" value="DNA/RNA_pol_sf"/>
</dbReference>
<dbReference type="InterPro" id="IPR056924">
    <property type="entry name" value="SH3_Tf2-1"/>
</dbReference>
<dbReference type="PANTHER" id="PTHR37984:SF5">
    <property type="entry name" value="PROTEIN NYNRIN-LIKE"/>
    <property type="match status" value="1"/>
</dbReference>
<sequence>MISEWFSEFVRTNPATPQPPPPQVPVVPQVTDLIQLNKPLVDMIQKYGAKEFRATADDDAERDEFWLENTIQMFNEMSLTPDECIKYTVSLLRDATYNWWKTLISVVPRDRITRDFFQAEFRKKYIIERACKAEELNKEKKKVDSEAKHERKRLISKSSQPSTKRFRDANNRSNASFGHPSRDRARQSVGPRTQDPIQSSAGSAKSNKPECKQRGRRHVGEWWGKYNNRTCYKCGSRDHFIRDCSELAEKDNTQNVRPSNMLAKGRPPKNTKNVSESQRGTTDTAVRSEARAPARAYAIRAREEALSPNVITDTFTLFDTDVIALIEPGSNHSYVFVNLVSCKTLPVKSTEFVIRVLNPLGKCVLSIDLRSQNGEILRIESSDLNGLPAINSLLKALNYVKKGFKAYLAYVIDTKVTEKKVEYMLVLKGATVFSKIDLRSGYYWLRVKESDVPKTSFRTRYGYYEFLVIPFGLMNASAMLMDLLNRIFRPYLDRFVVVFIDDILIYSCDETQHAEHLRIMLQTLREKQLYAKFSKCEFWLHEVGFLGHIVSASGIRVDPSKILAILELKPPRNMSKVRSFLGLAGYYRWFVKGFSMIATPLTKLLQKDVKFEWSGKCQQSFEQLKALLTEAPVLVQPESGKEFIVYSDASLNGLGCVLMQEGKVIAYASSLKYLTTQKELNLRQRRWLELLKDHELVIDYHPGKANVVADALSRKSLCALRAMSTQIDLCDDDSVLAELKVRPIDRICIQKNSELIQLILNEAHSSHLTVHLGSTKICLVCQQVKAEHQVPSGLLQSIMIPEWKWERITMDFVTGLPLSPGKKDAIWVVVDRLTKLAHFVPVRIDYSLDKLAELYIAEIVRLHGVPLSIVSDRDPRFTSQFWKKLQEALGTKLHFSTAFHPQTDGQSERIIQILEDMLRCCILEFESMWEKHLPLIELVYNNSFQSSIKMVPYEALYGRKSRTPLYWTELSENKIYGVNLIKETKQKVKVVRDSLKVASDRKKSYADLKRKDIKFEVGDKVFLKVSLWKKILRFGQKGKLSPRFIRLYEIIERIGLVAYKLMLPSELEKIHNVFHVSMLRRYRSDSSHVIAPSGVEIQSDLSYSEEPIRILAREIKELRNKKISLVKVLWYKHGVEEAMWEPEDVMAEQY</sequence>
<gene>
    <name evidence="6" type="ORF">EPI10_015878</name>
</gene>
<protein>
    <submittedName>
        <fullName evidence="6">Reverse transcriptase</fullName>
    </submittedName>
</protein>
<dbReference type="InterPro" id="IPR041577">
    <property type="entry name" value="RT_RNaseH_2"/>
</dbReference>
<evidence type="ECO:0000313" key="6">
    <source>
        <dbReference type="EMBL" id="KAA3470147.1"/>
    </source>
</evidence>
<feature type="domain" description="CCHC-type" evidence="4">
    <location>
        <begin position="231"/>
        <end position="246"/>
    </location>
</feature>
<keyword evidence="1" id="KW-0511">Multifunctional enzyme</keyword>